<dbReference type="PROSITE" id="PS50023">
    <property type="entry name" value="LIM_DOMAIN_2"/>
    <property type="match status" value="2"/>
</dbReference>
<feature type="domain" description="LIM zinc-binding" evidence="7">
    <location>
        <begin position="144"/>
        <end position="222"/>
    </location>
</feature>
<feature type="region of interest" description="Disordered" evidence="6">
    <location>
        <begin position="223"/>
        <end position="245"/>
    </location>
</feature>
<evidence type="ECO:0000313" key="9">
    <source>
        <dbReference type="RefSeq" id="XP_030383167.1"/>
    </source>
</evidence>
<protein>
    <submittedName>
        <fullName evidence="9">LIM domain transcription factor LMO4-B isoform X1</fullName>
    </submittedName>
</protein>
<keyword evidence="8" id="KW-1185">Reference proteome</keyword>
<name>A0A6J2U7M1_DROLE</name>
<dbReference type="InterPro" id="IPR050945">
    <property type="entry name" value="LMO_RBTN_TF"/>
</dbReference>
<dbReference type="PANTHER" id="PTHR45787">
    <property type="entry name" value="LD11652P"/>
    <property type="match status" value="1"/>
</dbReference>
<evidence type="ECO:0000256" key="6">
    <source>
        <dbReference type="SAM" id="MobiDB-lite"/>
    </source>
</evidence>
<keyword evidence="2" id="KW-0677">Repeat</keyword>
<dbReference type="CDD" id="cd09386">
    <property type="entry name" value="LIM1_LMO4"/>
    <property type="match status" value="1"/>
</dbReference>
<evidence type="ECO:0000313" key="8">
    <source>
        <dbReference type="Proteomes" id="UP000504634"/>
    </source>
</evidence>
<dbReference type="PROSITE" id="PS00478">
    <property type="entry name" value="LIM_DOMAIN_1"/>
    <property type="match status" value="1"/>
</dbReference>
<organism evidence="8 9">
    <name type="scientific">Drosophila lebanonensis</name>
    <name type="common">Fruit fly</name>
    <name type="synonym">Scaptodrosophila lebanonensis</name>
    <dbReference type="NCBI Taxonomy" id="7225"/>
    <lineage>
        <taxon>Eukaryota</taxon>
        <taxon>Metazoa</taxon>
        <taxon>Ecdysozoa</taxon>
        <taxon>Arthropoda</taxon>
        <taxon>Hexapoda</taxon>
        <taxon>Insecta</taxon>
        <taxon>Pterygota</taxon>
        <taxon>Neoptera</taxon>
        <taxon>Endopterygota</taxon>
        <taxon>Diptera</taxon>
        <taxon>Brachycera</taxon>
        <taxon>Muscomorpha</taxon>
        <taxon>Ephydroidea</taxon>
        <taxon>Drosophilidae</taxon>
        <taxon>Scaptodrosophila</taxon>
    </lineage>
</organism>
<dbReference type="SMART" id="SM00132">
    <property type="entry name" value="LIM"/>
    <property type="match status" value="2"/>
</dbReference>
<dbReference type="GO" id="GO:0046872">
    <property type="term" value="F:metal ion binding"/>
    <property type="evidence" value="ECO:0007669"/>
    <property type="project" value="UniProtKB-KW"/>
</dbReference>
<proteinExistence type="predicted"/>
<dbReference type="PANTHER" id="PTHR45787:SF13">
    <property type="entry name" value="LD11652P"/>
    <property type="match status" value="1"/>
</dbReference>
<keyword evidence="4 5" id="KW-0440">LIM domain</keyword>
<feature type="compositionally biased region" description="Basic residues" evidence="6">
    <location>
        <begin position="233"/>
        <end position="245"/>
    </location>
</feature>
<keyword evidence="3 5" id="KW-0862">Zinc</keyword>
<dbReference type="InterPro" id="IPR001781">
    <property type="entry name" value="Znf_LIM"/>
</dbReference>
<evidence type="ECO:0000256" key="2">
    <source>
        <dbReference type="ARBA" id="ARBA00022737"/>
    </source>
</evidence>
<evidence type="ECO:0000256" key="3">
    <source>
        <dbReference type="ARBA" id="ARBA00022833"/>
    </source>
</evidence>
<keyword evidence="1 5" id="KW-0479">Metal-binding</keyword>
<dbReference type="AlphaFoldDB" id="A0A6J2U7M1"/>
<evidence type="ECO:0000259" key="7">
    <source>
        <dbReference type="PROSITE" id="PS50023"/>
    </source>
</evidence>
<evidence type="ECO:0000256" key="4">
    <source>
        <dbReference type="ARBA" id="ARBA00023038"/>
    </source>
</evidence>
<evidence type="ECO:0000256" key="1">
    <source>
        <dbReference type="ARBA" id="ARBA00022723"/>
    </source>
</evidence>
<dbReference type="OrthoDB" id="6352355at2759"/>
<dbReference type="Proteomes" id="UP000504634">
    <property type="component" value="Unplaced"/>
</dbReference>
<dbReference type="SUPFAM" id="SSF57716">
    <property type="entry name" value="Glucocorticoid receptor-like (DNA-binding domain)"/>
    <property type="match status" value="2"/>
</dbReference>
<gene>
    <name evidence="9" type="primary">LOC115630665</name>
</gene>
<dbReference type="Pfam" id="PF00412">
    <property type="entry name" value="LIM"/>
    <property type="match status" value="2"/>
</dbReference>
<evidence type="ECO:0000256" key="5">
    <source>
        <dbReference type="PROSITE-ProRule" id="PRU00125"/>
    </source>
</evidence>
<accession>A0A6J2U7M1</accession>
<sequence length="245" mass="26862">MSVEMNASFHSYSDILAAHQQDSPSPENFTPVIIGYRNNISTKELADSNSNISASHLSFMDESSNDFINQQLVHPSTPIKVCGGCGDKISDRYLLYALDRYWHNGCLKCHCCGTMLADVGSSCFTRRGLILCKKDYSSLFGCSGVCSGCGETIPPSEMVAKALTGINNVDLQNQQKQIMNCVFHLRCFSCAKCGSNLRPGDRYTMLGASLVCEQDWHKLLKNPASSNGALGQRKGKVGRPRRSKD</sequence>
<dbReference type="Gene3D" id="2.10.110.10">
    <property type="entry name" value="Cysteine Rich Protein"/>
    <property type="match status" value="2"/>
</dbReference>
<feature type="domain" description="LIM zinc-binding" evidence="7">
    <location>
        <begin position="80"/>
        <end position="142"/>
    </location>
</feature>
<dbReference type="GeneID" id="115630665"/>
<reference evidence="9" key="1">
    <citation type="submission" date="2025-08" db="UniProtKB">
        <authorList>
            <consortium name="RefSeq"/>
        </authorList>
    </citation>
    <scope>IDENTIFICATION</scope>
    <source>
        <strain evidence="9">11010-0011.00</strain>
        <tissue evidence="9">Whole body</tissue>
    </source>
</reference>
<dbReference type="RefSeq" id="XP_030383167.1">
    <property type="nucleotide sequence ID" value="XM_030527307.1"/>
</dbReference>